<dbReference type="AlphaFoldDB" id="A0A1F8H8L3"/>
<evidence type="ECO:0000313" key="2">
    <source>
        <dbReference type="Proteomes" id="UP000177745"/>
    </source>
</evidence>
<evidence type="ECO:0000313" key="1">
    <source>
        <dbReference type="EMBL" id="OGN33955.1"/>
    </source>
</evidence>
<dbReference type="Proteomes" id="UP000177745">
    <property type="component" value="Unassembled WGS sequence"/>
</dbReference>
<gene>
    <name evidence="1" type="ORF">A3G51_00485</name>
</gene>
<proteinExistence type="predicted"/>
<protein>
    <submittedName>
        <fullName evidence="1">Uncharacterized protein</fullName>
    </submittedName>
</protein>
<dbReference type="EMBL" id="MGKY01000008">
    <property type="protein sequence ID" value="OGN33955.1"/>
    <property type="molecule type" value="Genomic_DNA"/>
</dbReference>
<sequence length="66" mass="7494">MKKIPKKQNKKPEEAQQGVVIDADMAGFIKRIISDSRSLVKDINRAKHALGSTPVFSVDKQRRYIL</sequence>
<organism evidence="1 2">
    <name type="scientific">Candidatus Yanofskybacteria bacterium RIFCSPLOWO2_12_FULL_43_11b</name>
    <dbReference type="NCBI Taxonomy" id="1802710"/>
    <lineage>
        <taxon>Bacteria</taxon>
        <taxon>Candidatus Yanofskyibacteriota</taxon>
    </lineage>
</organism>
<comment type="caution">
    <text evidence="1">The sequence shown here is derived from an EMBL/GenBank/DDBJ whole genome shotgun (WGS) entry which is preliminary data.</text>
</comment>
<reference evidence="1 2" key="1">
    <citation type="journal article" date="2016" name="Nat. Commun.">
        <title>Thousands of microbial genomes shed light on interconnected biogeochemical processes in an aquifer system.</title>
        <authorList>
            <person name="Anantharaman K."/>
            <person name="Brown C.T."/>
            <person name="Hug L.A."/>
            <person name="Sharon I."/>
            <person name="Castelle C.J."/>
            <person name="Probst A.J."/>
            <person name="Thomas B.C."/>
            <person name="Singh A."/>
            <person name="Wilkins M.J."/>
            <person name="Karaoz U."/>
            <person name="Brodie E.L."/>
            <person name="Williams K.H."/>
            <person name="Hubbard S.S."/>
            <person name="Banfield J.F."/>
        </authorList>
    </citation>
    <scope>NUCLEOTIDE SEQUENCE [LARGE SCALE GENOMIC DNA]</scope>
</reference>
<name>A0A1F8H8L3_9BACT</name>
<accession>A0A1F8H8L3</accession>